<accession>D8PHN7</accession>
<comment type="catalytic activity">
    <reaction evidence="2">
        <text>a 3'-end 2',3'-cyclophospho-ribonucleotide-RNA + H2O = a 3'-end 2'-phospho-ribonucleotide-RNA + H(+)</text>
        <dbReference type="Rhea" id="RHEA:11828"/>
        <dbReference type="Rhea" id="RHEA-COMP:10464"/>
        <dbReference type="Rhea" id="RHEA-COMP:17353"/>
        <dbReference type="ChEBI" id="CHEBI:15377"/>
        <dbReference type="ChEBI" id="CHEBI:15378"/>
        <dbReference type="ChEBI" id="CHEBI:83064"/>
        <dbReference type="ChEBI" id="CHEBI:173113"/>
        <dbReference type="EC" id="3.1.4.58"/>
    </reaction>
</comment>
<dbReference type="PANTHER" id="PTHR35561">
    <property type="entry name" value="RNA 2',3'-CYCLIC PHOSPHODIESTERASE"/>
    <property type="match status" value="1"/>
</dbReference>
<feature type="short sequence motif" description="HXTX 2" evidence="2">
    <location>
        <begin position="143"/>
        <end position="146"/>
    </location>
</feature>
<dbReference type="Proteomes" id="UP000001660">
    <property type="component" value="Chromosome"/>
</dbReference>
<evidence type="ECO:0000313" key="5">
    <source>
        <dbReference type="Proteomes" id="UP000001660"/>
    </source>
</evidence>
<sequence length="207" mass="23198">MLMVRAFLAIELPQELRATLAAIERDMKRQLERTVDRHVRISWVRPDSMHLTLRFLGDTPDESIEPLRVAIEASMSAHQAIPIPLERLGTFPRPQAPRVLWLGPSASWEQGREAQRLAALHYAVETCCRAANFAPEERSFSPHLTLARIKEGARQVGQALAQNGLLERPVTIGMLPVEAIVFMKSELRPTGSVYTKLWECPLASSAT</sequence>
<feature type="active site" description="Proton donor" evidence="2">
    <location>
        <position position="50"/>
    </location>
</feature>
<dbReference type="HOGENOM" id="CLU_081251_3_2_0"/>
<organism evidence="4 5">
    <name type="scientific">Nitrospira defluvii</name>
    <dbReference type="NCBI Taxonomy" id="330214"/>
    <lineage>
        <taxon>Bacteria</taxon>
        <taxon>Pseudomonadati</taxon>
        <taxon>Nitrospirota</taxon>
        <taxon>Nitrospiria</taxon>
        <taxon>Nitrospirales</taxon>
        <taxon>Nitrospiraceae</taxon>
        <taxon>Nitrospira</taxon>
    </lineage>
</organism>
<keyword evidence="1 2" id="KW-0378">Hydrolase</keyword>
<dbReference type="EC" id="3.1.4.58" evidence="2"/>
<evidence type="ECO:0000256" key="1">
    <source>
        <dbReference type="ARBA" id="ARBA00022801"/>
    </source>
</evidence>
<name>D8PHN7_9BACT</name>
<feature type="short sequence motif" description="HXTX 1" evidence="2">
    <location>
        <begin position="50"/>
        <end position="53"/>
    </location>
</feature>
<dbReference type="Gene3D" id="3.90.1140.10">
    <property type="entry name" value="Cyclic phosphodiesterase"/>
    <property type="match status" value="1"/>
</dbReference>
<dbReference type="GO" id="GO:0004113">
    <property type="term" value="F:2',3'-cyclic-nucleotide 3'-phosphodiesterase activity"/>
    <property type="evidence" value="ECO:0007669"/>
    <property type="project" value="InterPro"/>
</dbReference>
<dbReference type="eggNOG" id="COG1514">
    <property type="taxonomic scope" value="Bacteria"/>
</dbReference>
<comment type="function">
    <text evidence="2">Hydrolyzes RNA 2',3'-cyclic phosphodiester to an RNA 2'-phosphomonoester.</text>
</comment>
<dbReference type="Pfam" id="PF02834">
    <property type="entry name" value="LigT_PEase"/>
    <property type="match status" value="2"/>
</dbReference>
<dbReference type="InterPro" id="IPR014051">
    <property type="entry name" value="Phosphoesterase_HXTX"/>
</dbReference>
<dbReference type="PANTHER" id="PTHR35561:SF1">
    <property type="entry name" value="RNA 2',3'-CYCLIC PHOSPHODIESTERASE"/>
    <property type="match status" value="1"/>
</dbReference>
<dbReference type="STRING" id="330214.NIDE3078"/>
<evidence type="ECO:0000313" key="4">
    <source>
        <dbReference type="EMBL" id="CBK42774.1"/>
    </source>
</evidence>
<dbReference type="OrthoDB" id="9793819at2"/>
<keyword evidence="4" id="KW-0436">Ligase</keyword>
<evidence type="ECO:0000259" key="3">
    <source>
        <dbReference type="Pfam" id="PF02834"/>
    </source>
</evidence>
<feature type="domain" description="Phosphoesterase HXTX" evidence="3">
    <location>
        <begin position="114"/>
        <end position="194"/>
    </location>
</feature>
<dbReference type="AlphaFoldDB" id="D8PHN7"/>
<dbReference type="GO" id="GO:0016874">
    <property type="term" value="F:ligase activity"/>
    <property type="evidence" value="ECO:0007669"/>
    <property type="project" value="UniProtKB-KW"/>
</dbReference>
<feature type="active site" description="Proton acceptor" evidence="2">
    <location>
        <position position="143"/>
    </location>
</feature>
<dbReference type="InterPro" id="IPR009097">
    <property type="entry name" value="Cyclic_Pdiesterase"/>
</dbReference>
<dbReference type="GO" id="GO:0008664">
    <property type="term" value="F:RNA 2',3'-cyclic 3'-phosphodiesterase activity"/>
    <property type="evidence" value="ECO:0007669"/>
    <property type="project" value="UniProtKB-EC"/>
</dbReference>
<dbReference type="EMBL" id="FP929003">
    <property type="protein sequence ID" value="CBK42774.1"/>
    <property type="molecule type" value="Genomic_DNA"/>
</dbReference>
<dbReference type="SUPFAM" id="SSF55144">
    <property type="entry name" value="LigT-like"/>
    <property type="match status" value="1"/>
</dbReference>
<proteinExistence type="inferred from homology"/>
<dbReference type="KEGG" id="nde:NIDE3078"/>
<protein>
    <recommendedName>
        <fullName evidence="2">RNA 2',3'-cyclic phosphodiesterase</fullName>
        <shortName evidence="2">RNA 2',3'-CPDase</shortName>
        <ecNumber evidence="2">3.1.4.58</ecNumber>
    </recommendedName>
</protein>
<gene>
    <name evidence="4" type="ORF">NIDE3078</name>
</gene>
<feature type="domain" description="Phosphoesterase HXTX" evidence="3">
    <location>
        <begin position="24"/>
        <end position="101"/>
    </location>
</feature>
<dbReference type="InterPro" id="IPR004175">
    <property type="entry name" value="RNA_CPDase"/>
</dbReference>
<reference evidence="4 5" key="1">
    <citation type="journal article" date="2010" name="Proc. Natl. Acad. Sci. U.S.A.">
        <title>A Nitrospira metagenome illuminates the physiology and evolution of globally important nitrite-oxidizing bacteria.</title>
        <authorList>
            <person name="Lucker S."/>
            <person name="Wagner M."/>
            <person name="Maixner F."/>
            <person name="Pelletier E."/>
            <person name="Koch H."/>
            <person name="Vacherie B."/>
            <person name="Rattei T."/>
            <person name="Sinninghe Damste J."/>
            <person name="Spieck E."/>
            <person name="Le Paslier D."/>
            <person name="Daims H."/>
        </authorList>
    </citation>
    <scope>NUCLEOTIDE SEQUENCE [LARGE SCALE GENOMIC DNA]</scope>
</reference>
<comment type="similarity">
    <text evidence="2">Belongs to the 2H phosphoesterase superfamily. ThpR family.</text>
</comment>
<keyword evidence="5" id="KW-1185">Reference proteome</keyword>
<evidence type="ECO:0000256" key="2">
    <source>
        <dbReference type="HAMAP-Rule" id="MF_01940"/>
    </source>
</evidence>
<dbReference type="HAMAP" id="MF_01940">
    <property type="entry name" value="RNA_CPDase"/>
    <property type="match status" value="1"/>
</dbReference>
<dbReference type="NCBIfam" id="TIGR02258">
    <property type="entry name" value="2_5_ligase"/>
    <property type="match status" value="1"/>
</dbReference>